<feature type="compositionally biased region" description="Basic and acidic residues" evidence="1">
    <location>
        <begin position="1499"/>
        <end position="1554"/>
    </location>
</feature>
<feature type="compositionally biased region" description="Basic and acidic residues" evidence="1">
    <location>
        <begin position="876"/>
        <end position="896"/>
    </location>
</feature>
<feature type="compositionally biased region" description="Acidic residues" evidence="1">
    <location>
        <begin position="830"/>
        <end position="849"/>
    </location>
</feature>
<feature type="region of interest" description="Disordered" evidence="1">
    <location>
        <begin position="1454"/>
        <end position="1476"/>
    </location>
</feature>
<feature type="compositionally biased region" description="Acidic residues" evidence="1">
    <location>
        <begin position="416"/>
        <end position="434"/>
    </location>
</feature>
<feature type="region of interest" description="Disordered" evidence="1">
    <location>
        <begin position="1490"/>
        <end position="1566"/>
    </location>
</feature>
<feature type="compositionally biased region" description="Acidic residues" evidence="1">
    <location>
        <begin position="520"/>
        <end position="538"/>
    </location>
</feature>
<evidence type="ECO:0000313" key="2">
    <source>
        <dbReference type="EMBL" id="KAK2866011.1"/>
    </source>
</evidence>
<accession>A0AA88NVH9</accession>
<feature type="compositionally biased region" description="Basic and acidic residues" evidence="1">
    <location>
        <begin position="563"/>
        <end position="582"/>
    </location>
</feature>
<protein>
    <submittedName>
        <fullName evidence="2">Uncharacterized protein</fullName>
    </submittedName>
</protein>
<name>A0AA88NVH9_TACVA</name>
<dbReference type="Proteomes" id="UP001187315">
    <property type="component" value="Unassembled WGS sequence"/>
</dbReference>
<feature type="compositionally biased region" description="Basic and acidic residues" evidence="1">
    <location>
        <begin position="385"/>
        <end position="415"/>
    </location>
</feature>
<feature type="compositionally biased region" description="Acidic residues" evidence="1">
    <location>
        <begin position="674"/>
        <end position="692"/>
    </location>
</feature>
<keyword evidence="3" id="KW-1185">Reference proteome</keyword>
<evidence type="ECO:0000256" key="1">
    <source>
        <dbReference type="SAM" id="MobiDB-lite"/>
    </source>
</evidence>
<feature type="compositionally biased region" description="Basic and acidic residues" evidence="1">
    <location>
        <begin position="321"/>
        <end position="338"/>
    </location>
</feature>
<feature type="region of interest" description="Disordered" evidence="1">
    <location>
        <begin position="1074"/>
        <end position="1096"/>
    </location>
</feature>
<feature type="region of interest" description="Disordered" evidence="1">
    <location>
        <begin position="98"/>
        <end position="245"/>
    </location>
</feature>
<feature type="compositionally biased region" description="Basic and acidic residues" evidence="1">
    <location>
        <begin position="1074"/>
        <end position="1093"/>
    </location>
</feature>
<feature type="compositionally biased region" description="Basic and acidic residues" evidence="1">
    <location>
        <begin position="748"/>
        <end position="766"/>
    </location>
</feature>
<dbReference type="EMBL" id="JAVHJS010000002">
    <property type="protein sequence ID" value="KAK2866011.1"/>
    <property type="molecule type" value="Genomic_DNA"/>
</dbReference>
<feature type="region of interest" description="Disordered" evidence="1">
    <location>
        <begin position="1657"/>
        <end position="1770"/>
    </location>
</feature>
<feature type="compositionally biased region" description="Acidic residues" evidence="1">
    <location>
        <begin position="234"/>
        <end position="243"/>
    </location>
</feature>
<feature type="region of interest" description="Disordered" evidence="1">
    <location>
        <begin position="321"/>
        <end position="923"/>
    </location>
</feature>
<evidence type="ECO:0000313" key="3">
    <source>
        <dbReference type="Proteomes" id="UP001187315"/>
    </source>
</evidence>
<feature type="compositionally biased region" description="Basic and acidic residues" evidence="1">
    <location>
        <begin position="1454"/>
        <end position="1463"/>
    </location>
</feature>
<gene>
    <name evidence="2" type="ORF">Q7C36_002067</name>
</gene>
<feature type="compositionally biased region" description="Basic and acidic residues" evidence="1">
    <location>
        <begin position="787"/>
        <end position="804"/>
    </location>
</feature>
<feature type="compositionally biased region" description="Polar residues" evidence="1">
    <location>
        <begin position="1681"/>
        <end position="1696"/>
    </location>
</feature>
<feature type="compositionally biased region" description="Basic and acidic residues" evidence="1">
    <location>
        <begin position="631"/>
        <end position="648"/>
    </location>
</feature>
<feature type="compositionally biased region" description="Basic and acidic residues" evidence="1">
    <location>
        <begin position="851"/>
        <end position="868"/>
    </location>
</feature>
<organism evidence="2 3">
    <name type="scientific">Tachysurus vachellii</name>
    <name type="common">Darkbarbel catfish</name>
    <name type="synonym">Pelteobagrus vachellii</name>
    <dbReference type="NCBI Taxonomy" id="175792"/>
    <lineage>
        <taxon>Eukaryota</taxon>
        <taxon>Metazoa</taxon>
        <taxon>Chordata</taxon>
        <taxon>Craniata</taxon>
        <taxon>Vertebrata</taxon>
        <taxon>Euteleostomi</taxon>
        <taxon>Actinopterygii</taxon>
        <taxon>Neopterygii</taxon>
        <taxon>Teleostei</taxon>
        <taxon>Ostariophysi</taxon>
        <taxon>Siluriformes</taxon>
        <taxon>Bagridae</taxon>
        <taxon>Tachysurus</taxon>
    </lineage>
</organism>
<feature type="compositionally biased region" description="Basic and acidic residues" evidence="1">
    <location>
        <begin position="1419"/>
        <end position="1431"/>
    </location>
</feature>
<feature type="compositionally biased region" description="Basic and acidic residues" evidence="1">
    <location>
        <begin position="224"/>
        <end position="233"/>
    </location>
</feature>
<feature type="compositionally biased region" description="Basic and acidic residues" evidence="1">
    <location>
        <begin position="1734"/>
        <end position="1757"/>
    </location>
</feature>
<feature type="compositionally biased region" description="Acidic residues" evidence="1">
    <location>
        <begin position="468"/>
        <end position="486"/>
    </location>
</feature>
<feature type="region of interest" description="Disordered" evidence="1">
    <location>
        <begin position="276"/>
        <end position="298"/>
    </location>
</feature>
<feature type="compositionally biased region" description="Basic and acidic residues" evidence="1">
    <location>
        <begin position="98"/>
        <end position="144"/>
    </location>
</feature>
<comment type="caution">
    <text evidence="2">The sequence shown here is derived from an EMBL/GenBank/DDBJ whole genome shotgun (WGS) entry which is preliminary data.</text>
</comment>
<feature type="compositionally biased region" description="Basic and acidic residues" evidence="1">
    <location>
        <begin position="175"/>
        <end position="200"/>
    </location>
</feature>
<proteinExistence type="predicted"/>
<feature type="compositionally biased region" description="Basic and acidic residues" evidence="1">
    <location>
        <begin position="720"/>
        <end position="740"/>
    </location>
</feature>
<sequence length="1770" mass="203126">MEGNESAINRVGRAVWTVWGYLSGAVGRYLRPEVRNEEAQKIQIKQEDTVSISKSYKELKAKEQEKEQDETKMREDLQYPMVAVRAAAVQWEKRTVVHHSHEEKVKSKHTFTDPDAGDRKLQMKKDKEKPLDDKSGSRKTHDGQITEPDDSPANIDADVKNQDRTFSGSMEDDLNVERDKTSQEQTKKSEEEEKIMQREFDETEEEPIKSVCVDKGLLAEEADLNERRKHDQEQGSEEEEEHVDEMIERANNETEEKTVKSEFIVQDLLAKEAELNVERSESNQELEEEGIEIMRRENDDTKEELIRCEFIEQGLLAKEADLKVKRSESNQEQRKKQEEEAETTEELIKSEFINKGLLAKETDLNVGRNENNKELGREEEGEDEIMLRENDVTEEEPIKSEFTEQELLAKETDLDVERDEDNQEQRGEEEEESADELKWRVNVETEEEPMKCQFTEQDLLVKEADLDVERDEDNQEQRGEEEEESADELKWRVNVETEEEPMKCQFTEQDLLVKEADLDVERDEDNQEQRGEEEEESADELKWRENVETEEEPMKCQFTEQDLLVKEADLDVERDVDNQEQRGEEEEESADELMWRENVVTEEEPIKSEFTEQGLLAKEADIDVERDEDNQEQRGEEEGVDEIMRRDYEETEEEPMKCQSTEQDLLVKEADLDVERDEDNQEQRGEEEEEGADELKWRENDETEEEPMKCQFTEQVLMAKKADLNVERDENSQEQKRNCQEEEEGVDEIMRRENDVTEEEPIKSEFTEQGLLYKEADLDIERDEDNQEQRGEEEGADEIVRRDYEETEEELIKCQFTEQELLVKEADLDVERDEDNQEQRGEEEEEGSDELMWRENDVTEEEPIKSEFTEQGLLSKEADLDVERDENYQEQGRKQEEEEDDVGEMKSENDETEEEPSKDELIDQFLLSKEAGLNVVRNENSPDQSWNKESVDDLMILRREIDKTEEPTKGKFIDQGFDPEEQAGVFDLGAKAEVLVPAIEKEYVYNQEKNELNVEEQSCHVSNNHDNKARKSQMVDEGLFIQSASTWEGRDPLNHSLKLEVEMHVHEQEVIEVRSEETRQEAEGNEKDGHHEGFSTCEKFTNTGKEQKVFDTEMKKTSKQPEDIDTDVEMMQIETAETYQKVFEPINKFDDEDNILAVTIKKQQLEQSKEQKATSEEELNVSDTIHDHDGSQRPVTMTKQDFEAVITQPETGTGNQTETAETTSNVRAEVAAVDVKKSAERETISHEQPVDKDEVAVQEITGQCFFEQGSLLKDLVSADTRINEAPFSGIIKSIPLGQVEETVIESLDEMKSSSLQELDECSSEDELKLKATSSFPDRTAEMFETRMSKQAQPDHEISLVENTCDNSIANETPVEDQINQDKFTEQGLAAEASSHGLSKALYLPEIESEQETLEMQTDSQKETEEQKRAEEAETGILDEIKGVTTCLGVEEMEAHERKEHTSDLEGCEETSESNIVLNDAREWEKELAEEMTGVQTGGEMKETEEPIHQDEGTDKRHLDISESEASKEISQEQDEQVRHGESVVDGKEDVERRGKSGLKRGFEEIAGVNDKDKPSVLTDLLPPSQASSLDFTIQKSKIAVKNPLVRPPKDPRTLINMASVEPLTRPPHPLQTGFVKKSHLEGASLPSKGVIGFKLPGLGSGFPALRKTETGGKIIDGEDSVSATSQKSDSGSQSADDNVKQETSPHKPKWTPPRQPGMGNPLMMAELKSKLKKPAKDRERFGTELWSGRHDDGEGAGRRGRSQTPVDGVE</sequence>
<reference evidence="2" key="1">
    <citation type="submission" date="2023-08" db="EMBL/GenBank/DDBJ databases">
        <title>Pelteobagrus vachellii genome.</title>
        <authorList>
            <person name="Liu H."/>
        </authorList>
    </citation>
    <scope>NUCLEOTIDE SEQUENCE</scope>
    <source>
        <strain evidence="2">PRFRI_2022a</strain>
        <tissue evidence="2">Muscle</tissue>
    </source>
</reference>
<feature type="region of interest" description="Disordered" evidence="1">
    <location>
        <begin position="1410"/>
        <end position="1436"/>
    </location>
</feature>